<gene>
    <name evidence="1" type="ORF">F8C82_00035</name>
</gene>
<reference evidence="1 2" key="1">
    <citation type="submission" date="2019-10" db="EMBL/GenBank/DDBJ databases">
        <title>Genome sequence of Phaeocystidibacter marisrubri JCM30614 (type strain).</title>
        <authorList>
            <person name="Bowman J.P."/>
        </authorList>
    </citation>
    <scope>NUCLEOTIDE SEQUENCE [LARGE SCALE GENOMIC DNA]</scope>
    <source>
        <strain evidence="1 2">JCM 30614</strain>
    </source>
</reference>
<accession>A0A6L3ZGS8</accession>
<evidence type="ECO:0000313" key="1">
    <source>
        <dbReference type="EMBL" id="KAB2816823.1"/>
    </source>
</evidence>
<keyword evidence="2" id="KW-1185">Reference proteome</keyword>
<dbReference type="Proteomes" id="UP000484164">
    <property type="component" value="Unassembled WGS sequence"/>
</dbReference>
<proteinExistence type="predicted"/>
<sequence>MAEVLNSRSERAQAKNKILRRQYQAYYALGYRSDLIITHLAAEHLIAKWTVRDKLGSVIDLQRSTEVTCDLSTVSIDH</sequence>
<dbReference type="EMBL" id="WBVQ01000001">
    <property type="protein sequence ID" value="KAB2816823.1"/>
    <property type="molecule type" value="Genomic_DNA"/>
</dbReference>
<protein>
    <submittedName>
        <fullName evidence="1">Uncharacterized protein</fullName>
    </submittedName>
</protein>
<evidence type="ECO:0000313" key="2">
    <source>
        <dbReference type="Proteomes" id="UP000484164"/>
    </source>
</evidence>
<organism evidence="1 2">
    <name type="scientific">Phaeocystidibacter marisrubri</name>
    <dbReference type="NCBI Taxonomy" id="1577780"/>
    <lineage>
        <taxon>Bacteria</taxon>
        <taxon>Pseudomonadati</taxon>
        <taxon>Bacteroidota</taxon>
        <taxon>Flavobacteriia</taxon>
        <taxon>Flavobacteriales</taxon>
        <taxon>Phaeocystidibacteraceae</taxon>
        <taxon>Phaeocystidibacter</taxon>
    </lineage>
</organism>
<comment type="caution">
    <text evidence="1">The sequence shown here is derived from an EMBL/GenBank/DDBJ whole genome shotgun (WGS) entry which is preliminary data.</text>
</comment>
<dbReference type="RefSeq" id="WP_151691395.1">
    <property type="nucleotide sequence ID" value="NZ_BMGX01000002.1"/>
</dbReference>
<name>A0A6L3ZGS8_9FLAO</name>
<dbReference type="AlphaFoldDB" id="A0A6L3ZGS8"/>